<dbReference type="SMART" id="SM00060">
    <property type="entry name" value="FN3"/>
    <property type="match status" value="3"/>
</dbReference>
<feature type="domain" description="Fibronectin type-III" evidence="2">
    <location>
        <begin position="1021"/>
        <end position="1113"/>
    </location>
</feature>
<dbReference type="InterPro" id="IPR013783">
    <property type="entry name" value="Ig-like_fold"/>
</dbReference>
<dbReference type="NCBIfam" id="TIGR04183">
    <property type="entry name" value="Por_Secre_tail"/>
    <property type="match status" value="1"/>
</dbReference>
<dbReference type="InterPro" id="IPR050991">
    <property type="entry name" value="ECM_Regulatory_Proteins"/>
</dbReference>
<dbReference type="PANTHER" id="PTHR46708">
    <property type="entry name" value="TENASCIN"/>
    <property type="match status" value="1"/>
</dbReference>
<comment type="caution">
    <text evidence="3">The sequence shown here is derived from an EMBL/GenBank/DDBJ whole genome shotgun (WGS) entry which is preliminary data.</text>
</comment>
<dbReference type="SUPFAM" id="SSF49265">
    <property type="entry name" value="Fibronectin type III"/>
    <property type="match status" value="2"/>
</dbReference>
<keyword evidence="1" id="KW-0677">Repeat</keyword>
<dbReference type="InterPro" id="IPR026444">
    <property type="entry name" value="Secre_tail"/>
</dbReference>
<evidence type="ECO:0000313" key="4">
    <source>
        <dbReference type="Proteomes" id="UP001501153"/>
    </source>
</evidence>
<gene>
    <name evidence="3" type="ORF">GCM10023185_29500</name>
</gene>
<dbReference type="Proteomes" id="UP001501153">
    <property type="component" value="Unassembled WGS sequence"/>
</dbReference>
<sequence>MLTKLCNSACWPAAWLLLLTCLTLGSLRAQTVTIGAIAVPVVAPATSSYLYGPLYRSSTASTFNYSRYAHLYQATELNIPTGAVITELAWLKSTGAELTGSNTFSVLLANSSLTTLPSPQPWNTLSAGATPVYTSANQQVTGAAGTYFSVTLNQPFVYTGGNLLILTNHEKRGTATAALNFVTNPAAGLALGFASGTAPTPATNLTTTYGNRRPTLRISFVPGGPCTAPPTAGTTRAASDTLCAGGSTTLFLNGASYGQNQTYQFQQSTDGVTYTDIAGATSPFFVTGALSAPRFYRARLTCGGQTATSAPVRVFVQAPVYATLPVQQSFEQTWLSICGLRDAPSASWRSNPVVGNNAWRRYDDPSGAGWTSPTFGGYTPQASLGSHSARFHSYIATAGLVGTLDLYVNLSAPGPKELTFDHINTNGTDSLFVLLSTDGGATFGRPLLRLGSAALASFTSESLPLTTTSATAVVRFLARSDNGTTDIGLDNVQIAATSSCLAPAGLQATGITSTSATISWSGAGGPYTLEYGPEGFTPGTGTMVASQTAASFTINGLSAFTEYDVYVTQVCGPGQTSTSSPLTFTTRISNDDCATALTLTPGATCLAVRGSVFQATASAGAPVCTPSVGTPDDDVWFTFVATATAHDIRLAEGVGFDGAMQLLTGTCGTLVNRQCVDATTANGVEVIQATGLTVGDRYYVRVYSWTATAPTAANSSFSICVSAPATIPTNDNCAGAISLASRNTCSPLLGTTFRATASAGAPVCTPALGTADDDVWYSFVATAASHDVRVDELAGFDAVVQVLAGTCGTLSSVQCTDRTAAGGVELFRVGGLTVGSTYFVRVYSFSNTAPTISNSNFTICITNAPPPPANDDCAGATPLPVRIGATSCTSPTTSTNVGASASAGVPAPTACTTPTSGTANYQGGDVWFEVTVPPAGIIRLETGPVASSPILDTGMAVYAGTCGSLTQIECDDNDSPNGNFSLISLTGRSPGEVLYVRVWEAGNDLEGSFTICATAPATCIVPAAPGADNISATGADLTWGGAAAAGESFTVEYGLAGFAPGSGTTLMNLTTNLTSLTGLQADTEYCFYVTKVCGGTQGNSPTAGPICFRTLQAVPANDEPCGAIVLAVSSSAPTYLAATTVGATTSTDNDLQLPACSPALLPKDVWFAFTAPAPTVYLNVTGNPAGMVRVFEGANCQASFTLLGCQGVGNNQAAGAITATGLMVGQRYFVAVSGYGSGDVQGAFSIAASTVTLASRSSLAAALSVYPNPSDTGRLTVQLSGGQAAVAQATLLNVLGQAVITQSLSLHAGAATETLHVAALAPGLYTLQLRVGGVLLSRKVVLK</sequence>
<organism evidence="3 4">
    <name type="scientific">Hymenobacter saemangeumensis</name>
    <dbReference type="NCBI Taxonomy" id="1084522"/>
    <lineage>
        <taxon>Bacteria</taxon>
        <taxon>Pseudomonadati</taxon>
        <taxon>Bacteroidota</taxon>
        <taxon>Cytophagia</taxon>
        <taxon>Cytophagales</taxon>
        <taxon>Hymenobacteraceae</taxon>
        <taxon>Hymenobacter</taxon>
    </lineage>
</organism>
<accession>A0ABP8IL56</accession>
<dbReference type="RefSeq" id="WP_345236860.1">
    <property type="nucleotide sequence ID" value="NZ_BAABGZ010000063.1"/>
</dbReference>
<protein>
    <recommendedName>
        <fullName evidence="2">Fibronectin type-III domain-containing protein</fullName>
    </recommendedName>
</protein>
<dbReference type="CDD" id="cd00063">
    <property type="entry name" value="FN3"/>
    <property type="match status" value="2"/>
</dbReference>
<dbReference type="Pfam" id="PF23759">
    <property type="entry name" value="GBD_T9SS_assoc"/>
    <property type="match status" value="3"/>
</dbReference>
<dbReference type="InterPro" id="IPR056600">
    <property type="entry name" value="GBD_T9SS_assoc"/>
</dbReference>
<feature type="domain" description="Fibronectin type-III" evidence="2">
    <location>
        <begin position="502"/>
        <end position="589"/>
    </location>
</feature>
<dbReference type="PROSITE" id="PS50853">
    <property type="entry name" value="FN3"/>
    <property type="match status" value="2"/>
</dbReference>
<keyword evidence="4" id="KW-1185">Reference proteome</keyword>
<dbReference type="EMBL" id="BAABGZ010000063">
    <property type="protein sequence ID" value="GAA4362000.1"/>
    <property type="molecule type" value="Genomic_DNA"/>
</dbReference>
<proteinExistence type="predicted"/>
<dbReference type="InterPro" id="IPR036116">
    <property type="entry name" value="FN3_sf"/>
</dbReference>
<dbReference type="Gene3D" id="2.60.40.10">
    <property type="entry name" value="Immunoglobulins"/>
    <property type="match status" value="2"/>
</dbReference>
<dbReference type="Pfam" id="PF00041">
    <property type="entry name" value="fn3"/>
    <property type="match status" value="1"/>
</dbReference>
<dbReference type="Pfam" id="PF18962">
    <property type="entry name" value="Por_Secre_tail"/>
    <property type="match status" value="1"/>
</dbReference>
<dbReference type="InterPro" id="IPR003961">
    <property type="entry name" value="FN3_dom"/>
</dbReference>
<evidence type="ECO:0000313" key="3">
    <source>
        <dbReference type="EMBL" id="GAA4362000.1"/>
    </source>
</evidence>
<reference evidence="4" key="1">
    <citation type="journal article" date="2019" name="Int. J. Syst. Evol. Microbiol.">
        <title>The Global Catalogue of Microorganisms (GCM) 10K type strain sequencing project: providing services to taxonomists for standard genome sequencing and annotation.</title>
        <authorList>
            <consortium name="The Broad Institute Genomics Platform"/>
            <consortium name="The Broad Institute Genome Sequencing Center for Infectious Disease"/>
            <person name="Wu L."/>
            <person name="Ma J."/>
        </authorList>
    </citation>
    <scope>NUCLEOTIDE SEQUENCE [LARGE SCALE GENOMIC DNA]</scope>
    <source>
        <strain evidence="4">JCM 17923</strain>
    </source>
</reference>
<dbReference type="PANTHER" id="PTHR46708:SF2">
    <property type="entry name" value="FIBRONECTIN TYPE-III DOMAIN-CONTAINING PROTEIN"/>
    <property type="match status" value="1"/>
</dbReference>
<evidence type="ECO:0000256" key="1">
    <source>
        <dbReference type="ARBA" id="ARBA00022737"/>
    </source>
</evidence>
<name>A0ABP8IL56_9BACT</name>
<evidence type="ECO:0000259" key="2">
    <source>
        <dbReference type="PROSITE" id="PS50853"/>
    </source>
</evidence>